<gene>
    <name evidence="1" type="ORF">ANI01nite_07280</name>
</gene>
<evidence type="ECO:0000313" key="2">
    <source>
        <dbReference type="Proteomes" id="UP000316242"/>
    </source>
</evidence>
<proteinExistence type="predicted"/>
<accession>A0ABQ0RI78</accession>
<dbReference type="Proteomes" id="UP000316242">
    <property type="component" value="Unassembled WGS sequence"/>
</dbReference>
<dbReference type="EMBL" id="BJNE01000002">
    <property type="protein sequence ID" value="GEC11525.1"/>
    <property type="molecule type" value="Genomic_DNA"/>
</dbReference>
<comment type="caution">
    <text evidence="1">The sequence shown here is derived from an EMBL/GenBank/DDBJ whole genome shotgun (WGS) entry which is preliminary data.</text>
</comment>
<dbReference type="RefSeq" id="WP_141356093.1">
    <property type="nucleotide sequence ID" value="NZ_BAAAWM010000001.1"/>
</dbReference>
<protein>
    <submittedName>
        <fullName evidence="1">Uncharacterized protein</fullName>
    </submittedName>
</protein>
<reference evidence="1 2" key="1">
    <citation type="submission" date="2019-06" db="EMBL/GenBank/DDBJ databases">
        <title>Whole genome shotgun sequence of Glutamicibacter nicotianae NBRC 14234.</title>
        <authorList>
            <person name="Hosoyama A."/>
            <person name="Uohara A."/>
            <person name="Ohji S."/>
            <person name="Ichikawa N."/>
        </authorList>
    </citation>
    <scope>NUCLEOTIDE SEQUENCE [LARGE SCALE GENOMIC DNA]</scope>
    <source>
        <strain evidence="1 2">NBRC 14234</strain>
    </source>
</reference>
<keyword evidence="2" id="KW-1185">Reference proteome</keyword>
<sequence length="160" mass="17702">MPGRIVRTRTAVRVADFLATREGKAHLSDYGWAQGMPIVMTQPAETLNDAMGMASIHGRAVLVAMLDPQTEELHMMHVTVPQAALKVTKACTDRLTMGEFFERLSTELIAEFRVKFWKNTAVAHKIPACPAMQSRTTSVARYPLPDRCHIDAPLAARASK</sequence>
<organism evidence="1 2">
    <name type="scientific">Glutamicibacter nicotianae</name>
    <name type="common">Arthrobacter nicotianae</name>
    <dbReference type="NCBI Taxonomy" id="37929"/>
    <lineage>
        <taxon>Bacteria</taxon>
        <taxon>Bacillati</taxon>
        <taxon>Actinomycetota</taxon>
        <taxon>Actinomycetes</taxon>
        <taxon>Micrococcales</taxon>
        <taxon>Micrococcaceae</taxon>
        <taxon>Glutamicibacter</taxon>
    </lineage>
</organism>
<evidence type="ECO:0000313" key="1">
    <source>
        <dbReference type="EMBL" id="GEC11525.1"/>
    </source>
</evidence>
<name>A0ABQ0RI78_GLUNI</name>